<proteinExistence type="predicted"/>
<gene>
    <name evidence="1" type="ORF">MNBD_BACTEROID02-704</name>
</gene>
<evidence type="ECO:0000313" key="1">
    <source>
        <dbReference type="EMBL" id="VAV85766.1"/>
    </source>
</evidence>
<accession>A0A3B0R9R2</accession>
<dbReference type="AlphaFoldDB" id="A0A3B0R9R2"/>
<reference evidence="1" key="1">
    <citation type="submission" date="2018-06" db="EMBL/GenBank/DDBJ databases">
        <authorList>
            <person name="Zhirakovskaya E."/>
        </authorList>
    </citation>
    <scope>NUCLEOTIDE SEQUENCE</scope>
</reference>
<dbReference type="EMBL" id="UOEB01000245">
    <property type="protein sequence ID" value="VAV85766.1"/>
    <property type="molecule type" value="Genomic_DNA"/>
</dbReference>
<protein>
    <submittedName>
        <fullName evidence="1">Uncharacterized protein</fullName>
    </submittedName>
</protein>
<name>A0A3B0R9R2_9ZZZZ</name>
<sequence length="124" mass="14339">MKYFITILLLVFFLSFSTTEAQENQPIIVQNYYWAKEGKIEEVYTHRLYASQVRDSLGLAVGRVLKRIGTHGELSHVIWECEYPSEAARKEDVRKLTASGAFEKVIEKMGTLIEKFSRGVYKEN</sequence>
<organism evidence="1">
    <name type="scientific">hydrothermal vent metagenome</name>
    <dbReference type="NCBI Taxonomy" id="652676"/>
    <lineage>
        <taxon>unclassified sequences</taxon>
        <taxon>metagenomes</taxon>
        <taxon>ecological metagenomes</taxon>
    </lineage>
</organism>